<dbReference type="AlphaFoldDB" id="A0A485CX33"/>
<name>A0A485CX33_KLUCR</name>
<accession>A0A485CX33</accession>
<organism evidence="2 3">
    <name type="scientific">Kluyvera cryocrescens</name>
    <name type="common">Kluyvera citrophila</name>
    <dbReference type="NCBI Taxonomy" id="580"/>
    <lineage>
        <taxon>Bacteria</taxon>
        <taxon>Pseudomonadati</taxon>
        <taxon>Pseudomonadota</taxon>
        <taxon>Gammaproteobacteria</taxon>
        <taxon>Enterobacterales</taxon>
        <taxon>Enterobacteriaceae</taxon>
        <taxon>Kluyvera</taxon>
    </lineage>
</organism>
<feature type="transmembrane region" description="Helical" evidence="1">
    <location>
        <begin position="12"/>
        <end position="30"/>
    </location>
</feature>
<dbReference type="Proteomes" id="UP000401081">
    <property type="component" value="Unassembled WGS sequence"/>
</dbReference>
<keyword evidence="1" id="KW-0472">Membrane</keyword>
<sequence>MEPYSTSMPYVNYLFFYITSCCGCNLFLLGSETPAYVTSHA</sequence>
<evidence type="ECO:0000256" key="1">
    <source>
        <dbReference type="SAM" id="Phobius"/>
    </source>
</evidence>
<keyword evidence="3" id="KW-1185">Reference proteome</keyword>
<keyword evidence="1" id="KW-1133">Transmembrane helix</keyword>
<protein>
    <submittedName>
        <fullName evidence="2">Uncharacterized protein</fullName>
    </submittedName>
</protein>
<keyword evidence="1" id="KW-0812">Transmembrane</keyword>
<proteinExistence type="predicted"/>
<evidence type="ECO:0000313" key="2">
    <source>
        <dbReference type="EMBL" id="VFS89366.1"/>
    </source>
</evidence>
<dbReference type="EMBL" id="CAADJD010000031">
    <property type="protein sequence ID" value="VFS89366.1"/>
    <property type="molecule type" value="Genomic_DNA"/>
</dbReference>
<evidence type="ECO:0000313" key="3">
    <source>
        <dbReference type="Proteomes" id="UP000401081"/>
    </source>
</evidence>
<gene>
    <name evidence="2" type="ORF">NCTC12993_07252</name>
</gene>
<reference evidence="2 3" key="1">
    <citation type="submission" date="2019-03" db="EMBL/GenBank/DDBJ databases">
        <authorList>
            <consortium name="Pathogen Informatics"/>
        </authorList>
    </citation>
    <scope>NUCLEOTIDE SEQUENCE [LARGE SCALE GENOMIC DNA]</scope>
    <source>
        <strain evidence="2 3">NCTC12993</strain>
    </source>
</reference>